<evidence type="ECO:0000256" key="18">
    <source>
        <dbReference type="SAM" id="SignalP"/>
    </source>
</evidence>
<dbReference type="InterPro" id="IPR001841">
    <property type="entry name" value="Znf_RING"/>
</dbReference>
<dbReference type="PANTHER" id="PTHR46279">
    <property type="entry name" value="RING/U-BOX SUPERFAMILY PROTEIN"/>
    <property type="match status" value="1"/>
</dbReference>
<keyword evidence="13 17" id="KW-0472">Membrane</keyword>
<evidence type="ECO:0000256" key="1">
    <source>
        <dbReference type="ARBA" id="ARBA00000900"/>
    </source>
</evidence>
<feature type="signal peptide" evidence="18">
    <location>
        <begin position="1"/>
        <end position="22"/>
    </location>
</feature>
<keyword evidence="21" id="KW-1185">Reference proteome</keyword>
<dbReference type="InterPro" id="IPR046948">
    <property type="entry name" value="ATL20-22-like"/>
</dbReference>
<dbReference type="InterPro" id="IPR025287">
    <property type="entry name" value="WAK_GUB"/>
</dbReference>
<evidence type="ECO:0000256" key="7">
    <source>
        <dbReference type="ARBA" id="ARBA00022723"/>
    </source>
</evidence>
<feature type="chain" id="PRO_5042176067" description="RING-type E3 ubiquitin transferase" evidence="18">
    <location>
        <begin position="23"/>
        <end position="376"/>
    </location>
</feature>
<sequence length="376" mass="41980">MDNDHILQLVFFSFLLLRSISAADYGCQPASCAPNEPLIRFPFRIIDRQPSGCGFPGFHLYCNKQNRTIVRLPSSRSYIVNRIDYLSQVIYIDQDFCQQNEINDLNLTGTPFELASLHRYTFYNCSVRNFGFMYPATRFSCLNSTNHSVIAVRTELFSPRTMPFGCKVMKTISVSVPFYGEIGSETELLWFNRTCSSCENEGRIRDCGPEDRQSGCLGSSSNGIPTSAKYVLTLGIGVPASICLIGVICYAASKARNYSETETHHQSIDFFSISIIPRPPSRTGLDGATIESYPKTMLGESCRLPNDDKACVICLSDYKAKESLRTIPECNHYFHADCIDEWLRLNATCPVCRNTPQSSSLVTPCSSTSMTSVEPS</sequence>
<name>A0AAD5G236_AMBAR</name>
<dbReference type="CDD" id="cd16461">
    <property type="entry name" value="RING-H2_EL5-like"/>
    <property type="match status" value="1"/>
</dbReference>
<protein>
    <recommendedName>
        <fullName evidence="4">RING-type E3 ubiquitin transferase</fullName>
        <ecNumber evidence="4">2.3.2.27</ecNumber>
    </recommendedName>
</protein>
<dbReference type="GO" id="GO:0030247">
    <property type="term" value="F:polysaccharide binding"/>
    <property type="evidence" value="ECO:0007669"/>
    <property type="project" value="InterPro"/>
</dbReference>
<dbReference type="EC" id="2.3.2.27" evidence="4"/>
<evidence type="ECO:0000313" key="21">
    <source>
        <dbReference type="Proteomes" id="UP001206925"/>
    </source>
</evidence>
<keyword evidence="12 17" id="KW-1133">Transmembrane helix</keyword>
<evidence type="ECO:0000256" key="12">
    <source>
        <dbReference type="ARBA" id="ARBA00022989"/>
    </source>
</evidence>
<evidence type="ECO:0000256" key="14">
    <source>
        <dbReference type="ARBA" id="ARBA00024209"/>
    </source>
</evidence>
<feature type="domain" description="RING-type" evidence="19">
    <location>
        <begin position="311"/>
        <end position="353"/>
    </location>
</feature>
<keyword evidence="10" id="KW-0833">Ubl conjugation pathway</keyword>
<dbReference type="Pfam" id="PF13639">
    <property type="entry name" value="zf-RING_2"/>
    <property type="match status" value="1"/>
</dbReference>
<feature type="transmembrane region" description="Helical" evidence="17">
    <location>
        <begin position="230"/>
        <end position="252"/>
    </location>
</feature>
<gene>
    <name evidence="20" type="ORF">M8C21_026075</name>
</gene>
<keyword evidence="8 18" id="KW-0732">Signal</keyword>
<evidence type="ECO:0000256" key="10">
    <source>
        <dbReference type="ARBA" id="ARBA00022786"/>
    </source>
</evidence>
<accession>A0AAD5G236</accession>
<keyword evidence="9 15" id="KW-0863">Zinc-finger</keyword>
<comment type="caution">
    <text evidence="20">The sequence shown here is derived from an EMBL/GenBank/DDBJ whole genome shotgun (WGS) entry which is preliminary data.</text>
</comment>
<organism evidence="20 21">
    <name type="scientific">Ambrosia artemisiifolia</name>
    <name type="common">Common ragweed</name>
    <dbReference type="NCBI Taxonomy" id="4212"/>
    <lineage>
        <taxon>Eukaryota</taxon>
        <taxon>Viridiplantae</taxon>
        <taxon>Streptophyta</taxon>
        <taxon>Embryophyta</taxon>
        <taxon>Tracheophyta</taxon>
        <taxon>Spermatophyta</taxon>
        <taxon>Magnoliopsida</taxon>
        <taxon>eudicotyledons</taxon>
        <taxon>Gunneridae</taxon>
        <taxon>Pentapetalae</taxon>
        <taxon>asterids</taxon>
        <taxon>campanulids</taxon>
        <taxon>Asterales</taxon>
        <taxon>Asteraceae</taxon>
        <taxon>Asteroideae</taxon>
        <taxon>Heliantheae alliance</taxon>
        <taxon>Heliantheae</taxon>
        <taxon>Ambrosia</taxon>
    </lineage>
</organism>
<keyword evidence="7" id="KW-0479">Metal-binding</keyword>
<evidence type="ECO:0000256" key="13">
    <source>
        <dbReference type="ARBA" id="ARBA00023136"/>
    </source>
</evidence>
<comment type="catalytic activity">
    <reaction evidence="1">
        <text>S-ubiquitinyl-[E2 ubiquitin-conjugating enzyme]-L-cysteine + [acceptor protein]-L-lysine = [E2 ubiquitin-conjugating enzyme]-L-cysteine + N(6)-ubiquitinyl-[acceptor protein]-L-lysine.</text>
        <dbReference type="EC" id="2.3.2.27"/>
    </reaction>
</comment>
<comment type="pathway">
    <text evidence="3">Protein modification; protein ubiquitination.</text>
</comment>
<keyword evidence="6 17" id="KW-0812">Transmembrane</keyword>
<feature type="region of interest" description="Disordered" evidence="16">
    <location>
        <begin position="356"/>
        <end position="376"/>
    </location>
</feature>
<dbReference type="Gene3D" id="3.30.40.10">
    <property type="entry name" value="Zinc/RING finger domain, C3HC4 (zinc finger)"/>
    <property type="match status" value="1"/>
</dbReference>
<dbReference type="Proteomes" id="UP001206925">
    <property type="component" value="Unassembled WGS sequence"/>
</dbReference>
<evidence type="ECO:0000256" key="11">
    <source>
        <dbReference type="ARBA" id="ARBA00022833"/>
    </source>
</evidence>
<dbReference type="AlphaFoldDB" id="A0AAD5G236"/>
<keyword evidence="5" id="KW-0808">Transferase</keyword>
<comment type="similarity">
    <text evidence="14">Belongs to the RING-type zinc finger family. ATL subfamily.</text>
</comment>
<evidence type="ECO:0000256" key="17">
    <source>
        <dbReference type="SAM" id="Phobius"/>
    </source>
</evidence>
<dbReference type="Pfam" id="PF13947">
    <property type="entry name" value="GUB_WAK_bind"/>
    <property type="match status" value="1"/>
</dbReference>
<evidence type="ECO:0000256" key="9">
    <source>
        <dbReference type="ARBA" id="ARBA00022771"/>
    </source>
</evidence>
<dbReference type="EMBL" id="JAMZMK010011990">
    <property type="protein sequence ID" value="KAI7725277.1"/>
    <property type="molecule type" value="Genomic_DNA"/>
</dbReference>
<proteinExistence type="inferred from homology"/>
<keyword evidence="11" id="KW-0862">Zinc</keyword>
<comment type="subcellular location">
    <subcellularLocation>
        <location evidence="2">Membrane</location>
        <topology evidence="2">Single-pass membrane protein</topology>
    </subcellularLocation>
</comment>
<dbReference type="PROSITE" id="PS50089">
    <property type="entry name" value="ZF_RING_2"/>
    <property type="match status" value="1"/>
</dbReference>
<evidence type="ECO:0000256" key="2">
    <source>
        <dbReference type="ARBA" id="ARBA00004167"/>
    </source>
</evidence>
<dbReference type="InterPro" id="IPR013083">
    <property type="entry name" value="Znf_RING/FYVE/PHD"/>
</dbReference>
<feature type="compositionally biased region" description="Low complexity" evidence="16">
    <location>
        <begin position="358"/>
        <end position="369"/>
    </location>
</feature>
<dbReference type="SMART" id="SM00184">
    <property type="entry name" value="RING"/>
    <property type="match status" value="1"/>
</dbReference>
<evidence type="ECO:0000256" key="15">
    <source>
        <dbReference type="PROSITE-ProRule" id="PRU00175"/>
    </source>
</evidence>
<dbReference type="SUPFAM" id="SSF57850">
    <property type="entry name" value="RING/U-box"/>
    <property type="match status" value="1"/>
</dbReference>
<evidence type="ECO:0000256" key="16">
    <source>
        <dbReference type="SAM" id="MobiDB-lite"/>
    </source>
</evidence>
<dbReference type="GO" id="GO:0008270">
    <property type="term" value="F:zinc ion binding"/>
    <property type="evidence" value="ECO:0007669"/>
    <property type="project" value="UniProtKB-KW"/>
</dbReference>
<dbReference type="GO" id="GO:0016020">
    <property type="term" value="C:membrane"/>
    <property type="evidence" value="ECO:0007669"/>
    <property type="project" value="UniProtKB-SubCell"/>
</dbReference>
<evidence type="ECO:0000256" key="3">
    <source>
        <dbReference type="ARBA" id="ARBA00004906"/>
    </source>
</evidence>
<reference evidence="20" key="1">
    <citation type="submission" date="2022-06" db="EMBL/GenBank/DDBJ databases">
        <title>Uncovering the hologenomic basis of an extraordinary plant invasion.</title>
        <authorList>
            <person name="Bieker V.C."/>
            <person name="Martin M.D."/>
            <person name="Gilbert T."/>
            <person name="Hodgins K."/>
            <person name="Battlay P."/>
            <person name="Petersen B."/>
            <person name="Wilson J."/>
        </authorList>
    </citation>
    <scope>NUCLEOTIDE SEQUENCE</scope>
    <source>
        <strain evidence="20">AA19_3_7</strain>
        <tissue evidence="20">Leaf</tissue>
    </source>
</reference>
<evidence type="ECO:0000256" key="5">
    <source>
        <dbReference type="ARBA" id="ARBA00022679"/>
    </source>
</evidence>
<evidence type="ECO:0000313" key="20">
    <source>
        <dbReference type="EMBL" id="KAI7725277.1"/>
    </source>
</evidence>
<evidence type="ECO:0000256" key="4">
    <source>
        <dbReference type="ARBA" id="ARBA00012483"/>
    </source>
</evidence>
<dbReference type="GO" id="GO:0061630">
    <property type="term" value="F:ubiquitin protein ligase activity"/>
    <property type="evidence" value="ECO:0007669"/>
    <property type="project" value="UniProtKB-EC"/>
</dbReference>
<evidence type="ECO:0000259" key="19">
    <source>
        <dbReference type="PROSITE" id="PS50089"/>
    </source>
</evidence>
<dbReference type="PANTHER" id="PTHR46279:SF20">
    <property type="entry name" value="ZINC FINGER, RING_FYVE_PHD-TYPE-RELATED"/>
    <property type="match status" value="1"/>
</dbReference>
<evidence type="ECO:0000256" key="8">
    <source>
        <dbReference type="ARBA" id="ARBA00022729"/>
    </source>
</evidence>
<evidence type="ECO:0000256" key="6">
    <source>
        <dbReference type="ARBA" id="ARBA00022692"/>
    </source>
</evidence>